<dbReference type="InterPro" id="IPR045069">
    <property type="entry name" value="MATE_euk"/>
</dbReference>
<dbReference type="GO" id="GO:0015297">
    <property type="term" value="F:antiporter activity"/>
    <property type="evidence" value="ECO:0007669"/>
    <property type="project" value="InterPro"/>
</dbReference>
<dbReference type="PANTHER" id="PTHR11206">
    <property type="entry name" value="MULTIDRUG RESISTANCE PROTEIN"/>
    <property type="match status" value="1"/>
</dbReference>
<feature type="compositionally biased region" description="Polar residues" evidence="6">
    <location>
        <begin position="1"/>
        <end position="10"/>
    </location>
</feature>
<keyword evidence="5 7" id="KW-0472">Membrane</keyword>
<keyword evidence="3 7" id="KW-0812">Transmembrane</keyword>
<evidence type="ECO:0000256" key="5">
    <source>
        <dbReference type="ARBA" id="ARBA00023136"/>
    </source>
</evidence>
<protein>
    <recommendedName>
        <fullName evidence="10">Multidrug and toxin extrusion protein</fullName>
    </recommendedName>
</protein>
<feature type="transmembrane region" description="Helical" evidence="7">
    <location>
        <begin position="74"/>
        <end position="96"/>
    </location>
</feature>
<feature type="transmembrane region" description="Helical" evidence="7">
    <location>
        <begin position="103"/>
        <end position="122"/>
    </location>
</feature>
<dbReference type="GO" id="GO:0016020">
    <property type="term" value="C:membrane"/>
    <property type="evidence" value="ECO:0007669"/>
    <property type="project" value="UniProtKB-SubCell"/>
</dbReference>
<dbReference type="AlphaFoldDB" id="A0AAN7SX77"/>
<gene>
    <name evidence="8" type="ORF">LTR05_006903</name>
</gene>
<keyword evidence="9" id="KW-1185">Reference proteome</keyword>
<keyword evidence="4 7" id="KW-1133">Transmembrane helix</keyword>
<evidence type="ECO:0000256" key="7">
    <source>
        <dbReference type="SAM" id="Phobius"/>
    </source>
</evidence>
<dbReference type="GO" id="GO:1990961">
    <property type="term" value="P:xenobiotic detoxification by transmembrane export across the plasma membrane"/>
    <property type="evidence" value="ECO:0007669"/>
    <property type="project" value="InterPro"/>
</dbReference>
<evidence type="ECO:0000256" key="6">
    <source>
        <dbReference type="SAM" id="MobiDB-lite"/>
    </source>
</evidence>
<sequence>MANGQSSAPSGDSHVHTRNETNPLLKPFNNAPAVEQASSRLCEDDTLESLLDHEPHSLTSTSTWKAESWLLLSYALPLIGTYLLQYFYSVVTIFVAGHIDSDALAAASIGVTTMTIIGYAIFEGMATALDTLCAQAFGLGNLTGVGLHVQKMMLLMVIVGIPIGAFWLSSPWVLALFVKQERLAHMAGRFLQISLIGLPGYASFEALKRFVQAQGEFNSSLVVLVVCAPVNIFLNWLFCFKLDWGLGGTALAAALTNNLRPILLVATIFTWNRWTLQCWGGFSRNVFTRWGPMIQLSTAGSVLNLAEWFAFEVLTFSSSYISTKHIAAQTILTTCSVLVWHIPFSTAKRVIIFYGVLFICIGIFDGILLFCLRHIIPKFFSDDAEVQAIAARTMPFVALFQLIDAIIAGCSGVLRGFGRQAICAWVAFPVNYLGAVPLALWLELGSPNLQLVGCWTALQGGMVVIAVVELAALKIMNWERCVEDARLRV</sequence>
<evidence type="ECO:0008006" key="10">
    <source>
        <dbReference type="Google" id="ProtNLM"/>
    </source>
</evidence>
<feature type="transmembrane region" description="Helical" evidence="7">
    <location>
        <begin position="219"/>
        <end position="238"/>
    </location>
</feature>
<accession>A0AAN7SX77</accession>
<comment type="subcellular location">
    <subcellularLocation>
        <location evidence="1">Membrane</location>
        <topology evidence="1">Multi-pass membrane protein</topology>
    </subcellularLocation>
</comment>
<dbReference type="InterPro" id="IPR002528">
    <property type="entry name" value="MATE_fam"/>
</dbReference>
<name>A0AAN7SX77_9EURO</name>
<dbReference type="GO" id="GO:0042910">
    <property type="term" value="F:xenobiotic transmembrane transporter activity"/>
    <property type="evidence" value="ECO:0007669"/>
    <property type="project" value="InterPro"/>
</dbReference>
<organism evidence="8 9">
    <name type="scientific">Lithohypha guttulata</name>
    <dbReference type="NCBI Taxonomy" id="1690604"/>
    <lineage>
        <taxon>Eukaryota</taxon>
        <taxon>Fungi</taxon>
        <taxon>Dikarya</taxon>
        <taxon>Ascomycota</taxon>
        <taxon>Pezizomycotina</taxon>
        <taxon>Eurotiomycetes</taxon>
        <taxon>Chaetothyriomycetidae</taxon>
        <taxon>Chaetothyriales</taxon>
        <taxon>Trichomeriaceae</taxon>
        <taxon>Lithohypha</taxon>
    </lineage>
</organism>
<feature type="transmembrane region" description="Helical" evidence="7">
    <location>
        <begin position="351"/>
        <end position="376"/>
    </location>
</feature>
<dbReference type="Proteomes" id="UP001309876">
    <property type="component" value="Unassembled WGS sequence"/>
</dbReference>
<feature type="transmembrane region" description="Helical" evidence="7">
    <location>
        <begin position="421"/>
        <end position="442"/>
    </location>
</feature>
<feature type="region of interest" description="Disordered" evidence="6">
    <location>
        <begin position="1"/>
        <end position="29"/>
    </location>
</feature>
<evidence type="ECO:0000256" key="4">
    <source>
        <dbReference type="ARBA" id="ARBA00022989"/>
    </source>
</evidence>
<evidence type="ECO:0000313" key="8">
    <source>
        <dbReference type="EMBL" id="KAK5083021.1"/>
    </source>
</evidence>
<dbReference type="CDD" id="cd13132">
    <property type="entry name" value="MATE_eukaryotic"/>
    <property type="match status" value="1"/>
</dbReference>
<evidence type="ECO:0000256" key="1">
    <source>
        <dbReference type="ARBA" id="ARBA00004141"/>
    </source>
</evidence>
<evidence type="ECO:0000256" key="3">
    <source>
        <dbReference type="ARBA" id="ARBA00022692"/>
    </source>
</evidence>
<feature type="transmembrane region" description="Helical" evidence="7">
    <location>
        <begin position="326"/>
        <end position="344"/>
    </location>
</feature>
<feature type="transmembrane region" description="Helical" evidence="7">
    <location>
        <begin position="396"/>
        <end position="414"/>
    </location>
</feature>
<feature type="transmembrane region" description="Helical" evidence="7">
    <location>
        <begin position="250"/>
        <end position="271"/>
    </location>
</feature>
<feature type="transmembrane region" description="Helical" evidence="7">
    <location>
        <begin position="448"/>
        <end position="473"/>
    </location>
</feature>
<evidence type="ECO:0000313" key="9">
    <source>
        <dbReference type="Proteomes" id="UP001309876"/>
    </source>
</evidence>
<evidence type="ECO:0000256" key="2">
    <source>
        <dbReference type="ARBA" id="ARBA00010199"/>
    </source>
</evidence>
<reference evidence="8 9" key="1">
    <citation type="submission" date="2023-08" db="EMBL/GenBank/DDBJ databases">
        <title>Black Yeasts Isolated from many extreme environments.</title>
        <authorList>
            <person name="Coleine C."/>
            <person name="Stajich J.E."/>
            <person name="Selbmann L."/>
        </authorList>
    </citation>
    <scope>NUCLEOTIDE SEQUENCE [LARGE SCALE GENOMIC DNA]</scope>
    <source>
        <strain evidence="8 9">CCFEE 5910</strain>
    </source>
</reference>
<dbReference type="Pfam" id="PF01554">
    <property type="entry name" value="MatE"/>
    <property type="match status" value="2"/>
</dbReference>
<comment type="caution">
    <text evidence="8">The sequence shown here is derived from an EMBL/GenBank/DDBJ whole genome shotgun (WGS) entry which is preliminary data.</text>
</comment>
<proteinExistence type="inferred from homology"/>
<feature type="transmembrane region" description="Helical" evidence="7">
    <location>
        <begin position="152"/>
        <end position="178"/>
    </location>
</feature>
<comment type="similarity">
    <text evidence="2">Belongs to the multi antimicrobial extrusion (MATE) (TC 2.A.66.1) family.</text>
</comment>
<dbReference type="EMBL" id="JAVRRJ010000007">
    <property type="protein sequence ID" value="KAK5083021.1"/>
    <property type="molecule type" value="Genomic_DNA"/>
</dbReference>